<dbReference type="Proteomes" id="UP000291101">
    <property type="component" value="Unassembled WGS sequence"/>
</dbReference>
<comment type="caution">
    <text evidence="1">The sequence shown here is derived from an EMBL/GenBank/DDBJ whole genome shotgun (WGS) entry which is preliminary data.</text>
</comment>
<evidence type="ECO:0000313" key="1">
    <source>
        <dbReference type="EMBL" id="RYC05622.1"/>
    </source>
</evidence>
<dbReference type="RefSeq" id="WP_129428257.1">
    <property type="nucleotide sequence ID" value="NZ_SDWV01000022.1"/>
</dbReference>
<evidence type="ECO:0000313" key="2">
    <source>
        <dbReference type="Proteomes" id="UP000291101"/>
    </source>
</evidence>
<dbReference type="OrthoDB" id="5175610at2"/>
<accession>A0A4Q2SJP0</accession>
<reference evidence="1 2" key="1">
    <citation type="submission" date="2019-01" db="EMBL/GenBank/DDBJ databases">
        <title>Novel species of Nocardioides.</title>
        <authorList>
            <person name="Liu Q."/>
            <person name="X Y.-H."/>
        </authorList>
    </citation>
    <scope>NUCLEOTIDE SEQUENCE [LARGE SCALE GENOMIC DNA]</scope>
    <source>
        <strain evidence="1 2">HLT2-9</strain>
    </source>
</reference>
<dbReference type="EMBL" id="SDWV01000022">
    <property type="protein sequence ID" value="RYC05622.1"/>
    <property type="molecule type" value="Genomic_DNA"/>
</dbReference>
<proteinExistence type="predicted"/>
<gene>
    <name evidence="1" type="ORF">EUA94_17895</name>
</gene>
<protein>
    <submittedName>
        <fullName evidence="1">Uncharacterized protein</fullName>
    </submittedName>
</protein>
<keyword evidence="2" id="KW-1185">Reference proteome</keyword>
<organism evidence="1 2">
    <name type="scientific">Nocardioides zhouii</name>
    <dbReference type="NCBI Taxonomy" id="1168729"/>
    <lineage>
        <taxon>Bacteria</taxon>
        <taxon>Bacillati</taxon>
        <taxon>Actinomycetota</taxon>
        <taxon>Actinomycetes</taxon>
        <taxon>Propionibacteriales</taxon>
        <taxon>Nocardioidaceae</taxon>
        <taxon>Nocardioides</taxon>
    </lineage>
</organism>
<sequence length="369" mass="40219">MTDAQQVHELVVLDNDFVGSAPPEHYEGWSLADKAYEASAYWDAVNINVDNLLIRRFGVAAWSGYITELYASHQRQFFMPAQEKLGIPNSDPPAVRAAKYHLMSNALGGIRTRISVESSSKAWIIYLPATGAMGDQTFGEEHWLSIFPGWHARNGMSLGAPGLVFVATHMVSRGDPFTGGYFLDTGAPVEEPADRYRQAWGEPAPPLASRHCAELSSHDWPEDRRLKALRNFAVHWAWDRMATALEVFGAEVAADLDIAVAQSTYSHLPILAALSDEQGVHGVASSFAALLDMSGWAVEEVVADDGSVSVVVDRDPIADRVSQLPEALRSLPYQAVLHGWSGAAAEMGAKIVLSNGSKQTWKFERDGAS</sequence>
<dbReference type="AlphaFoldDB" id="A0A4Q2SJP0"/>
<name>A0A4Q2SJP0_9ACTN</name>